<comment type="subunit">
    <text evidence="3">Homodimer.</text>
</comment>
<dbReference type="GO" id="GO:0006817">
    <property type="term" value="P:phosphate ion transport"/>
    <property type="evidence" value="ECO:0007669"/>
    <property type="project" value="UniProtKB-KW"/>
</dbReference>
<dbReference type="PANTHER" id="PTHR42930:SF3">
    <property type="entry name" value="PHOSPHATE-SPECIFIC TRANSPORT SYSTEM ACCESSORY PROTEIN PHOU"/>
    <property type="match status" value="1"/>
</dbReference>
<keyword evidence="5" id="KW-0963">Cytoplasm</keyword>
<dbReference type="GO" id="GO:0005737">
    <property type="term" value="C:cytoplasm"/>
    <property type="evidence" value="ECO:0007669"/>
    <property type="project" value="UniProtKB-SubCell"/>
</dbReference>
<evidence type="ECO:0000313" key="8">
    <source>
        <dbReference type="EMBL" id="CAB4861056.1"/>
    </source>
</evidence>
<dbReference type="InterPro" id="IPR038078">
    <property type="entry name" value="PhoU-like_sf"/>
</dbReference>
<proteinExistence type="inferred from homology"/>
<dbReference type="GO" id="GO:0045936">
    <property type="term" value="P:negative regulation of phosphate metabolic process"/>
    <property type="evidence" value="ECO:0007669"/>
    <property type="project" value="InterPro"/>
</dbReference>
<dbReference type="InterPro" id="IPR026022">
    <property type="entry name" value="PhoU_dom"/>
</dbReference>
<dbReference type="Pfam" id="PF01895">
    <property type="entry name" value="PhoU"/>
    <property type="match status" value="2"/>
</dbReference>
<feature type="domain" description="PhoU" evidence="7">
    <location>
        <begin position="133"/>
        <end position="215"/>
    </location>
</feature>
<evidence type="ECO:0000256" key="1">
    <source>
        <dbReference type="ARBA" id="ARBA00004496"/>
    </source>
</evidence>
<evidence type="ECO:0000259" key="7">
    <source>
        <dbReference type="Pfam" id="PF01895"/>
    </source>
</evidence>
<evidence type="ECO:0000256" key="5">
    <source>
        <dbReference type="ARBA" id="ARBA00022490"/>
    </source>
</evidence>
<reference evidence="8" key="1">
    <citation type="submission" date="2020-05" db="EMBL/GenBank/DDBJ databases">
        <authorList>
            <person name="Chiriac C."/>
            <person name="Salcher M."/>
            <person name="Ghai R."/>
            <person name="Kavagutti S V."/>
        </authorList>
    </citation>
    <scope>NUCLEOTIDE SEQUENCE</scope>
</reference>
<dbReference type="Gene3D" id="1.20.58.220">
    <property type="entry name" value="Phosphate transport system protein phou homolog 2, domain 2"/>
    <property type="match status" value="1"/>
</dbReference>
<protein>
    <submittedName>
        <fullName evidence="8">Unannotated protein</fullName>
    </submittedName>
</protein>
<dbReference type="PIRSF" id="PIRSF003107">
    <property type="entry name" value="PhoU"/>
    <property type="match status" value="1"/>
</dbReference>
<evidence type="ECO:0000256" key="6">
    <source>
        <dbReference type="ARBA" id="ARBA00022592"/>
    </source>
</evidence>
<dbReference type="AlphaFoldDB" id="A0A6J7CTC5"/>
<dbReference type="InterPro" id="IPR028366">
    <property type="entry name" value="PhoU"/>
</dbReference>
<comment type="similarity">
    <text evidence="2">Belongs to the PhoU family.</text>
</comment>
<sequence length="239" mass="26744">METPDPDLQVPHRIQYRDEIARLERDTLEGIELVVGALDRSLEALAHQDIELAQLVVADDDRIDGRYLQIHQGVLSLFARQAPVAGDLRLLAALLHVIRNMERMGDQCVNISKLIPVSGTAPPTDPQILSMMEEMGMAVRQIVRQSMKAFEGRDPEMAVDLAERDQKVNELNKAIFRRALEVGNDLDLREWAMTMTLAARCLERIGDNAVDIGEQIAFVVTGVFREFADASQAGDSRDR</sequence>
<feature type="domain" description="PhoU" evidence="7">
    <location>
        <begin position="32"/>
        <end position="114"/>
    </location>
</feature>
<dbReference type="NCBIfam" id="TIGR02135">
    <property type="entry name" value="phoU_full"/>
    <property type="match status" value="1"/>
</dbReference>
<name>A0A6J7CTC5_9ZZZZ</name>
<accession>A0A6J7CTC5</accession>
<dbReference type="GO" id="GO:0030643">
    <property type="term" value="P:intracellular phosphate ion homeostasis"/>
    <property type="evidence" value="ECO:0007669"/>
    <property type="project" value="InterPro"/>
</dbReference>
<evidence type="ECO:0000256" key="2">
    <source>
        <dbReference type="ARBA" id="ARBA00008107"/>
    </source>
</evidence>
<comment type="subcellular location">
    <subcellularLocation>
        <location evidence="1">Cytoplasm</location>
    </subcellularLocation>
</comment>
<keyword evidence="4" id="KW-0813">Transport</keyword>
<dbReference type="FunFam" id="1.20.58.220:FF:000004">
    <property type="entry name" value="Phosphate-specific transport system accessory protein PhoU"/>
    <property type="match status" value="1"/>
</dbReference>
<dbReference type="EMBL" id="CAFBLU010000002">
    <property type="protein sequence ID" value="CAB4861056.1"/>
    <property type="molecule type" value="Genomic_DNA"/>
</dbReference>
<evidence type="ECO:0000256" key="3">
    <source>
        <dbReference type="ARBA" id="ARBA00011738"/>
    </source>
</evidence>
<dbReference type="PANTHER" id="PTHR42930">
    <property type="entry name" value="PHOSPHATE-SPECIFIC TRANSPORT SYSTEM ACCESSORY PROTEIN PHOU"/>
    <property type="match status" value="1"/>
</dbReference>
<evidence type="ECO:0000256" key="4">
    <source>
        <dbReference type="ARBA" id="ARBA00022448"/>
    </source>
</evidence>
<gene>
    <name evidence="8" type="ORF">UFOPK3444_00176</name>
</gene>
<organism evidence="8">
    <name type="scientific">freshwater metagenome</name>
    <dbReference type="NCBI Taxonomy" id="449393"/>
    <lineage>
        <taxon>unclassified sequences</taxon>
        <taxon>metagenomes</taxon>
        <taxon>ecological metagenomes</taxon>
    </lineage>
</organism>
<keyword evidence="6" id="KW-0592">Phosphate transport</keyword>
<dbReference type="SUPFAM" id="SSF109755">
    <property type="entry name" value="PhoU-like"/>
    <property type="match status" value="1"/>
</dbReference>